<evidence type="ECO:0000259" key="6">
    <source>
        <dbReference type="PROSITE" id="PS50090"/>
    </source>
</evidence>
<comment type="caution">
    <text evidence="8">The sequence shown here is derived from an EMBL/GenBank/DDBJ whole genome shotgun (WGS) entry which is preliminary data.</text>
</comment>
<dbReference type="OrthoDB" id="39591at2759"/>
<dbReference type="InterPro" id="IPR001005">
    <property type="entry name" value="SANT/Myb"/>
</dbReference>
<evidence type="ECO:0000256" key="3">
    <source>
        <dbReference type="ARBA" id="ARBA00023163"/>
    </source>
</evidence>
<dbReference type="Proteomes" id="UP000179807">
    <property type="component" value="Unassembled WGS sequence"/>
</dbReference>
<keyword evidence="2" id="KW-0238">DNA-binding</keyword>
<dbReference type="PANTHER" id="PTHR46621:SF1">
    <property type="entry name" value="SNRNA-ACTIVATING PROTEIN COMPLEX SUBUNIT 4"/>
    <property type="match status" value="1"/>
</dbReference>
<proteinExistence type="predicted"/>
<feature type="region of interest" description="Disordered" evidence="5">
    <location>
        <begin position="279"/>
        <end position="304"/>
    </location>
</feature>
<evidence type="ECO:0000256" key="1">
    <source>
        <dbReference type="ARBA" id="ARBA00023015"/>
    </source>
</evidence>
<dbReference type="InterPro" id="IPR051575">
    <property type="entry name" value="Myb-like_DNA-bd"/>
</dbReference>
<gene>
    <name evidence="8" type="ORF">TRFO_22139</name>
</gene>
<keyword evidence="4" id="KW-0539">Nucleus</keyword>
<dbReference type="Pfam" id="PF13921">
    <property type="entry name" value="Myb_DNA-bind_6"/>
    <property type="match status" value="1"/>
</dbReference>
<organism evidence="8 9">
    <name type="scientific">Tritrichomonas foetus</name>
    <dbReference type="NCBI Taxonomy" id="1144522"/>
    <lineage>
        <taxon>Eukaryota</taxon>
        <taxon>Metamonada</taxon>
        <taxon>Parabasalia</taxon>
        <taxon>Tritrichomonadida</taxon>
        <taxon>Tritrichomonadidae</taxon>
        <taxon>Tritrichomonas</taxon>
    </lineage>
</organism>
<dbReference type="PROSITE" id="PS51294">
    <property type="entry name" value="HTH_MYB"/>
    <property type="match status" value="2"/>
</dbReference>
<dbReference type="GO" id="GO:0042796">
    <property type="term" value="P:snRNA transcription by RNA polymerase III"/>
    <property type="evidence" value="ECO:0007669"/>
    <property type="project" value="TreeGrafter"/>
</dbReference>
<dbReference type="PROSITE" id="PS50090">
    <property type="entry name" value="MYB_LIKE"/>
    <property type="match status" value="2"/>
</dbReference>
<evidence type="ECO:0000256" key="5">
    <source>
        <dbReference type="SAM" id="MobiDB-lite"/>
    </source>
</evidence>
<evidence type="ECO:0000313" key="9">
    <source>
        <dbReference type="Proteomes" id="UP000179807"/>
    </source>
</evidence>
<feature type="domain" description="HTH myb-type" evidence="7">
    <location>
        <begin position="132"/>
        <end position="178"/>
    </location>
</feature>
<feature type="domain" description="Myb-like" evidence="6">
    <location>
        <begin position="71"/>
        <end position="123"/>
    </location>
</feature>
<dbReference type="CDD" id="cd00167">
    <property type="entry name" value="SANT"/>
    <property type="match status" value="2"/>
</dbReference>
<evidence type="ECO:0008006" key="10">
    <source>
        <dbReference type="Google" id="ProtNLM"/>
    </source>
</evidence>
<feature type="compositionally biased region" description="Polar residues" evidence="5">
    <location>
        <begin position="281"/>
        <end position="294"/>
    </location>
</feature>
<dbReference type="GO" id="GO:0001006">
    <property type="term" value="F:RNA polymerase III type 3 promoter sequence-specific DNA binding"/>
    <property type="evidence" value="ECO:0007669"/>
    <property type="project" value="TreeGrafter"/>
</dbReference>
<keyword evidence="9" id="KW-1185">Reference proteome</keyword>
<dbReference type="VEuPathDB" id="TrichDB:TRFO_22139"/>
<dbReference type="GO" id="GO:0000978">
    <property type="term" value="F:RNA polymerase II cis-regulatory region sequence-specific DNA binding"/>
    <property type="evidence" value="ECO:0007669"/>
    <property type="project" value="TreeGrafter"/>
</dbReference>
<dbReference type="InterPro" id="IPR017930">
    <property type="entry name" value="Myb_dom"/>
</dbReference>
<keyword evidence="1" id="KW-0805">Transcription regulation</keyword>
<dbReference type="GO" id="GO:0019185">
    <property type="term" value="C:snRNA-activating protein complex"/>
    <property type="evidence" value="ECO:0007669"/>
    <property type="project" value="TreeGrafter"/>
</dbReference>
<dbReference type="Gene3D" id="1.10.10.60">
    <property type="entry name" value="Homeodomain-like"/>
    <property type="match status" value="2"/>
</dbReference>
<evidence type="ECO:0000259" key="7">
    <source>
        <dbReference type="PROSITE" id="PS51294"/>
    </source>
</evidence>
<dbReference type="PANTHER" id="PTHR46621">
    <property type="entry name" value="SNRNA-ACTIVATING PROTEIN COMPLEX SUBUNIT 4"/>
    <property type="match status" value="1"/>
</dbReference>
<dbReference type="SUPFAM" id="SSF46689">
    <property type="entry name" value="Homeodomain-like"/>
    <property type="match status" value="1"/>
</dbReference>
<dbReference type="AlphaFoldDB" id="A0A1J4KCH7"/>
<name>A0A1J4KCH7_9EUKA</name>
<dbReference type="RefSeq" id="XP_068362263.1">
    <property type="nucleotide sequence ID" value="XM_068502385.1"/>
</dbReference>
<protein>
    <recommendedName>
        <fullName evidence="10">Myb-like DNA-binding domain containing protein</fullName>
    </recommendedName>
</protein>
<dbReference type="EMBL" id="MLAK01000648">
    <property type="protein sequence ID" value="OHT09127.1"/>
    <property type="molecule type" value="Genomic_DNA"/>
</dbReference>
<evidence type="ECO:0000313" key="8">
    <source>
        <dbReference type="EMBL" id="OHT09127.1"/>
    </source>
</evidence>
<sequence>MNTYYEIFQFFLGSFFSKLNITLNFFFFFFFCFYCNSLKVIQYVDFFQNIQISISLFLTFTLSSLKTKMKSLAKSRHSFSKEEDESLIKLVARYGEKGKWNQISKLIPNRDSRQCRDRWHHYLSPLNNSDEWTDAEDQKLLTLYFQHGRKWAAFKLYFPGRTAVNIKSRWYKLNRKLQKSSHIDIEPIQNIIRDDSANSLSNSIQRIGPKVSPLINSSNINKTLSNLSNHYEQTNNNQYHQTDAVTNHISTSFEACQKSYRDQQSGLIHNLQLLLKEPSSKALNQSSNDSSNKTPNDRSEIITEDTDDELIRQIFDKIFIEDAYLDIFGDSNVHV</sequence>
<evidence type="ECO:0000256" key="2">
    <source>
        <dbReference type="ARBA" id="ARBA00023125"/>
    </source>
</evidence>
<accession>A0A1J4KCH7</accession>
<feature type="domain" description="HTH myb-type" evidence="7">
    <location>
        <begin position="74"/>
        <end position="127"/>
    </location>
</feature>
<dbReference type="SMART" id="SM00717">
    <property type="entry name" value="SANT"/>
    <property type="match status" value="2"/>
</dbReference>
<dbReference type="GO" id="GO:0042795">
    <property type="term" value="P:snRNA transcription by RNA polymerase II"/>
    <property type="evidence" value="ECO:0007669"/>
    <property type="project" value="TreeGrafter"/>
</dbReference>
<feature type="domain" description="Myb-like" evidence="6">
    <location>
        <begin position="124"/>
        <end position="174"/>
    </location>
</feature>
<reference evidence="8" key="1">
    <citation type="submission" date="2016-10" db="EMBL/GenBank/DDBJ databases">
        <authorList>
            <person name="Benchimol M."/>
            <person name="Almeida L.G."/>
            <person name="Vasconcelos A.T."/>
            <person name="Perreira-Neves A."/>
            <person name="Rosa I.A."/>
            <person name="Tasca T."/>
            <person name="Bogo M.R."/>
            <person name="de Souza W."/>
        </authorList>
    </citation>
    <scope>NUCLEOTIDE SEQUENCE [LARGE SCALE GENOMIC DNA]</scope>
    <source>
        <strain evidence="8">K</strain>
    </source>
</reference>
<keyword evidence="3" id="KW-0804">Transcription</keyword>
<dbReference type="InterPro" id="IPR009057">
    <property type="entry name" value="Homeodomain-like_sf"/>
</dbReference>
<evidence type="ECO:0000256" key="4">
    <source>
        <dbReference type="ARBA" id="ARBA00023242"/>
    </source>
</evidence>
<dbReference type="GeneID" id="94837089"/>